<dbReference type="PROSITE" id="PS50929">
    <property type="entry name" value="ABC_TM1F"/>
    <property type="match status" value="1"/>
</dbReference>
<evidence type="ECO:0000256" key="2">
    <source>
        <dbReference type="ARBA" id="ARBA00022448"/>
    </source>
</evidence>
<dbReference type="AlphaFoldDB" id="A0A0A1T9S7"/>
<feature type="transmembrane region" description="Helical" evidence="8">
    <location>
        <begin position="34"/>
        <end position="52"/>
    </location>
</feature>
<feature type="transmembrane region" description="Helical" evidence="8">
    <location>
        <begin position="862"/>
        <end position="885"/>
    </location>
</feature>
<evidence type="ECO:0000256" key="5">
    <source>
        <dbReference type="ARBA" id="ARBA00022840"/>
    </source>
</evidence>
<dbReference type="STRING" id="1531966.A0A0A1T9S7"/>
<dbReference type="SUPFAM" id="SSF52540">
    <property type="entry name" value="P-loop containing nucleoside triphosphate hydrolases"/>
    <property type="match status" value="1"/>
</dbReference>
<dbReference type="GO" id="GO:0016020">
    <property type="term" value="C:membrane"/>
    <property type="evidence" value="ECO:0007669"/>
    <property type="project" value="UniProtKB-SubCell"/>
</dbReference>
<proteinExistence type="predicted"/>
<feature type="domain" description="ABC transmembrane type-1" evidence="10">
    <location>
        <begin position="272"/>
        <end position="552"/>
    </location>
</feature>
<name>A0A0A1T9S7_9HYPO</name>
<evidence type="ECO:0000313" key="11">
    <source>
        <dbReference type="EMBL" id="CEJ83037.1"/>
    </source>
</evidence>
<comment type="subcellular location">
    <subcellularLocation>
        <location evidence="1">Membrane</location>
        <topology evidence="1">Multi-pass membrane protein</topology>
    </subcellularLocation>
</comment>
<dbReference type="PANTHER" id="PTHR24223">
    <property type="entry name" value="ATP-BINDING CASSETTE SUB-FAMILY C"/>
    <property type="match status" value="1"/>
</dbReference>
<feature type="transmembrane region" description="Helical" evidence="8">
    <location>
        <begin position="132"/>
        <end position="151"/>
    </location>
</feature>
<feature type="transmembrane region" description="Helical" evidence="8">
    <location>
        <begin position="526"/>
        <end position="544"/>
    </location>
</feature>
<dbReference type="GO" id="GO:0016887">
    <property type="term" value="F:ATP hydrolysis activity"/>
    <property type="evidence" value="ECO:0007669"/>
    <property type="project" value="InterPro"/>
</dbReference>
<dbReference type="Pfam" id="PF00664">
    <property type="entry name" value="ABC_membrane"/>
    <property type="match status" value="1"/>
</dbReference>
<dbReference type="InterPro" id="IPR003439">
    <property type="entry name" value="ABC_transporter-like_ATP-bd"/>
</dbReference>
<evidence type="ECO:0000256" key="8">
    <source>
        <dbReference type="SAM" id="Phobius"/>
    </source>
</evidence>
<dbReference type="Gene3D" id="3.40.50.300">
    <property type="entry name" value="P-loop containing nucleotide triphosphate hydrolases"/>
    <property type="match status" value="1"/>
</dbReference>
<dbReference type="PANTHER" id="PTHR24223:SF399">
    <property type="entry name" value="ABC TRANSPORTER ATNG"/>
    <property type="match status" value="1"/>
</dbReference>
<feature type="transmembrane region" description="Helical" evidence="8">
    <location>
        <begin position="157"/>
        <end position="175"/>
    </location>
</feature>
<gene>
    <name evidence="11" type="ORF">VHEMI03069</name>
</gene>
<dbReference type="GO" id="GO:0005524">
    <property type="term" value="F:ATP binding"/>
    <property type="evidence" value="ECO:0007669"/>
    <property type="project" value="UniProtKB-KW"/>
</dbReference>
<keyword evidence="6 8" id="KW-1133">Transmembrane helix</keyword>
<protein>
    <recommendedName>
        <fullName evidence="13">ABC transporter</fullName>
    </recommendedName>
</protein>
<dbReference type="GO" id="GO:0140359">
    <property type="term" value="F:ABC-type transporter activity"/>
    <property type="evidence" value="ECO:0007669"/>
    <property type="project" value="InterPro"/>
</dbReference>
<dbReference type="HOGENOM" id="CLU_000604_27_5_1"/>
<feature type="transmembrane region" description="Helical" evidence="8">
    <location>
        <begin position="905"/>
        <end position="928"/>
    </location>
</feature>
<keyword evidence="2" id="KW-0813">Transport</keyword>
<feature type="transmembrane region" description="Helical" evidence="8">
    <location>
        <begin position="407"/>
        <end position="427"/>
    </location>
</feature>
<evidence type="ECO:0000256" key="7">
    <source>
        <dbReference type="ARBA" id="ARBA00023136"/>
    </source>
</evidence>
<feature type="transmembrane region" description="Helical" evidence="8">
    <location>
        <begin position="98"/>
        <end position="120"/>
    </location>
</feature>
<keyword evidence="3 8" id="KW-0812">Transmembrane</keyword>
<accession>A0A0A1T9S7</accession>
<keyword evidence="7 8" id="KW-0472">Membrane</keyword>
<keyword evidence="5" id="KW-0067">ATP-binding</keyword>
<feature type="transmembrane region" description="Helical" evidence="8">
    <location>
        <begin position="491"/>
        <end position="514"/>
    </location>
</feature>
<dbReference type="Pfam" id="PF24357">
    <property type="entry name" value="TMD0_ABC"/>
    <property type="match status" value="1"/>
</dbReference>
<sequence length="999" mass="109873">MEDSYDITTGIPQDKIWGTQLRTYFDFTLYFEQAILLLVPSVLFILCFPHYIRTVMRKKPVVRRSLLLWAKLLSGTALMAMQVAVSAAWITFPQFRFNLAFGAGALSSLAAALTILVLYIEHVYSLRPSALISLYLSITILFDIAICRSFLLREMELPGALTAATIVIKMTIILMEEIKKKKIIISEQLRETVGRESLSGFWTIAFVAWINQTLFRGYRHDLTEDDLDLLDEGIKSGPLRERFRVEWEKADKESRFALCGAVIRACGYHTMAIGAILQLLQIAFQFSQPFIIGAIVSALMQNEIEASTKGGLIGAVAIAYFGAALSHALFGRAMIRYGAMTRACVGSAVYDKMLRLPSSVLDKSAVLTLMSTDVTTAATYMNLFLEFLSALVAIVVALLYLGIFVGAAAVLALIPMSITAVLTVFSAKKMRAAQIKWNEAAETRIGIVRDMLQSMKSVRMGGLTGVFSSCARALIENEIAASREGRAFHSVLFGLEMFSTAVAPVLLLAGGLFWTHRATGMSSSDIYSLISVTVLVVEPLTRAVHSIGGLARRFACITRVQKFLLRDELIDMRQKTSNTMADAEKSTSNVAQIVNVSSVPDEEGRRLFKNVSAEFPAGQTSMIIGPVGSGKSSVLDMIIGEFPIESGKIATHINNIALCSQSPWIQNGTVKENIVGAYPVSNAWYNTVIRACCLDTDVARWPQGHNTQVGNDGCNLSGGQKQRVALARALCSKKPVLVLDDVFSGLDKTTSKSITESLLGEGSIIKEANTTIIMSTNLIDNLHYADQVLELKDGALEKIETQKAIKEATFMKEAKSGDVAEADESVTGSIDEHKEKGAAQEPEAAKANTVNRTNLRSDYKHYVKAFGLGPILIIIAWTAISEFLMKSPNVYLRIWLDINPSDLRYFAGFAILGLFGITSSTSSVWYFFVKMVAVSYGNLHETILKTTLGATFYYLSNTESGSLLNRFSQDMERVSQDLPFIMLYTIECEFSVYLIHLQS</sequence>
<evidence type="ECO:0000259" key="9">
    <source>
        <dbReference type="PROSITE" id="PS50893"/>
    </source>
</evidence>
<evidence type="ECO:0000256" key="3">
    <source>
        <dbReference type="ARBA" id="ARBA00022692"/>
    </source>
</evidence>
<dbReference type="SUPFAM" id="SSF90123">
    <property type="entry name" value="ABC transporter transmembrane region"/>
    <property type="match status" value="2"/>
</dbReference>
<organism evidence="11 12">
    <name type="scientific">[Torrubiella] hemipterigena</name>
    <dbReference type="NCBI Taxonomy" id="1531966"/>
    <lineage>
        <taxon>Eukaryota</taxon>
        <taxon>Fungi</taxon>
        <taxon>Dikarya</taxon>
        <taxon>Ascomycota</taxon>
        <taxon>Pezizomycotina</taxon>
        <taxon>Sordariomycetes</taxon>
        <taxon>Hypocreomycetidae</taxon>
        <taxon>Hypocreales</taxon>
        <taxon>Clavicipitaceae</taxon>
        <taxon>Clavicipitaceae incertae sedis</taxon>
        <taxon>'Torrubiella' clade</taxon>
    </lineage>
</organism>
<evidence type="ECO:0000256" key="4">
    <source>
        <dbReference type="ARBA" id="ARBA00022741"/>
    </source>
</evidence>
<dbReference type="Proteomes" id="UP000039046">
    <property type="component" value="Unassembled WGS sequence"/>
</dbReference>
<dbReference type="InterPro" id="IPR027417">
    <property type="entry name" value="P-loop_NTPase"/>
</dbReference>
<evidence type="ECO:0008006" key="13">
    <source>
        <dbReference type="Google" id="ProtNLM"/>
    </source>
</evidence>
<keyword evidence="4" id="KW-0547">Nucleotide-binding</keyword>
<dbReference type="Pfam" id="PF00005">
    <property type="entry name" value="ABC_tran"/>
    <property type="match status" value="1"/>
</dbReference>
<evidence type="ECO:0000256" key="6">
    <source>
        <dbReference type="ARBA" id="ARBA00022989"/>
    </source>
</evidence>
<dbReference type="PROSITE" id="PS00211">
    <property type="entry name" value="ABC_TRANSPORTER_1"/>
    <property type="match status" value="1"/>
</dbReference>
<feature type="domain" description="ABC transporter" evidence="9">
    <location>
        <begin position="591"/>
        <end position="818"/>
    </location>
</feature>
<feature type="transmembrane region" description="Helical" evidence="8">
    <location>
        <begin position="279"/>
        <end position="300"/>
    </location>
</feature>
<dbReference type="InterPro" id="IPR011527">
    <property type="entry name" value="ABC1_TM_dom"/>
</dbReference>
<keyword evidence="12" id="KW-1185">Reference proteome</keyword>
<evidence type="ECO:0000259" key="10">
    <source>
        <dbReference type="PROSITE" id="PS50929"/>
    </source>
</evidence>
<feature type="transmembrane region" description="Helical" evidence="8">
    <location>
        <begin position="380"/>
        <end position="401"/>
    </location>
</feature>
<dbReference type="InterPro" id="IPR036640">
    <property type="entry name" value="ABC1_TM_sf"/>
</dbReference>
<dbReference type="OrthoDB" id="4865934at2759"/>
<evidence type="ECO:0000313" key="12">
    <source>
        <dbReference type="Proteomes" id="UP000039046"/>
    </source>
</evidence>
<feature type="transmembrane region" description="Helical" evidence="8">
    <location>
        <begin position="312"/>
        <end position="330"/>
    </location>
</feature>
<dbReference type="SMART" id="SM00382">
    <property type="entry name" value="AAA"/>
    <property type="match status" value="1"/>
</dbReference>
<feature type="transmembrane region" description="Helical" evidence="8">
    <location>
        <begin position="72"/>
        <end position="92"/>
    </location>
</feature>
<dbReference type="PROSITE" id="PS50893">
    <property type="entry name" value="ABC_TRANSPORTER_2"/>
    <property type="match status" value="1"/>
</dbReference>
<dbReference type="InterPro" id="IPR017871">
    <property type="entry name" value="ABC_transporter-like_CS"/>
</dbReference>
<dbReference type="InterPro" id="IPR003593">
    <property type="entry name" value="AAA+_ATPase"/>
</dbReference>
<dbReference type="InterPro" id="IPR056227">
    <property type="entry name" value="TMD0_ABC"/>
</dbReference>
<evidence type="ECO:0000256" key="1">
    <source>
        <dbReference type="ARBA" id="ARBA00004141"/>
    </source>
</evidence>
<dbReference type="Gene3D" id="1.20.1560.10">
    <property type="entry name" value="ABC transporter type 1, transmembrane domain"/>
    <property type="match status" value="2"/>
</dbReference>
<dbReference type="EMBL" id="CDHN01000001">
    <property type="protein sequence ID" value="CEJ83037.1"/>
    <property type="molecule type" value="Genomic_DNA"/>
</dbReference>
<reference evidence="11 12" key="1">
    <citation type="journal article" date="2015" name="Genome Announc.">
        <title>Draft Genome Sequence and Gene Annotation of the Entomopathogenic Fungus Verticillium hemipterigenum.</title>
        <authorList>
            <person name="Horn F."/>
            <person name="Habel A."/>
            <person name="Scharf D.H."/>
            <person name="Dworschak J."/>
            <person name="Brakhage A.A."/>
            <person name="Guthke R."/>
            <person name="Hertweck C."/>
            <person name="Linde J."/>
        </authorList>
    </citation>
    <scope>NUCLEOTIDE SEQUENCE [LARGE SCALE GENOMIC DNA]</scope>
</reference>
<dbReference type="InterPro" id="IPR050173">
    <property type="entry name" value="ABC_transporter_C-like"/>
</dbReference>